<evidence type="ECO:0000313" key="7">
    <source>
        <dbReference type="Proteomes" id="UP000236161"/>
    </source>
</evidence>
<dbReference type="SUPFAM" id="SSF55008">
    <property type="entry name" value="HMA, heavy metal-associated domain"/>
    <property type="match status" value="1"/>
</dbReference>
<dbReference type="PANTHER" id="PTHR45868:SF80">
    <property type="entry name" value="F15K9.8-RELATED"/>
    <property type="match status" value="1"/>
</dbReference>
<dbReference type="STRING" id="1088818.A0A2I0AB24"/>
<dbReference type="EMBL" id="KZ452001">
    <property type="protein sequence ID" value="PKA52715.1"/>
    <property type="molecule type" value="Genomic_DNA"/>
</dbReference>
<dbReference type="PANTHER" id="PTHR45868">
    <property type="entry name" value="HEAVY METAL-ASSOCIATED ISOPRENYLATED PLANT PROTEIN 33-RELATED"/>
    <property type="match status" value="1"/>
</dbReference>
<evidence type="ECO:0000256" key="5">
    <source>
        <dbReference type="SAM" id="MobiDB-lite"/>
    </source>
</evidence>
<comment type="similarity">
    <text evidence="4">Belongs to the HIPP family.</text>
</comment>
<keyword evidence="3" id="KW-0449">Lipoprotein</keyword>
<evidence type="ECO:0000256" key="1">
    <source>
        <dbReference type="ARBA" id="ARBA00022481"/>
    </source>
</evidence>
<keyword evidence="3" id="KW-0636">Prenylation</keyword>
<name>A0A2I0AB24_9ASPA</name>
<organism evidence="6 7">
    <name type="scientific">Apostasia shenzhenica</name>
    <dbReference type="NCBI Taxonomy" id="1088818"/>
    <lineage>
        <taxon>Eukaryota</taxon>
        <taxon>Viridiplantae</taxon>
        <taxon>Streptophyta</taxon>
        <taxon>Embryophyta</taxon>
        <taxon>Tracheophyta</taxon>
        <taxon>Spermatophyta</taxon>
        <taxon>Magnoliopsida</taxon>
        <taxon>Liliopsida</taxon>
        <taxon>Asparagales</taxon>
        <taxon>Orchidaceae</taxon>
        <taxon>Apostasioideae</taxon>
        <taxon>Apostasia</taxon>
    </lineage>
</organism>
<keyword evidence="1" id="KW-0488">Methylation</keyword>
<evidence type="ECO:0000313" key="6">
    <source>
        <dbReference type="EMBL" id="PKA52715.1"/>
    </source>
</evidence>
<proteinExistence type="inferred from homology"/>
<dbReference type="OrthoDB" id="689350at2759"/>
<evidence type="ECO:0000256" key="2">
    <source>
        <dbReference type="ARBA" id="ARBA00022723"/>
    </source>
</evidence>
<accession>A0A2I0AB24</accession>
<feature type="region of interest" description="Disordered" evidence="5">
    <location>
        <begin position="104"/>
        <end position="213"/>
    </location>
</feature>
<gene>
    <name evidence="6" type="ORF">AXF42_Ash001696</name>
</gene>
<dbReference type="Gene3D" id="3.30.70.100">
    <property type="match status" value="1"/>
</dbReference>
<protein>
    <submittedName>
        <fullName evidence="6">Uncharacterized protein</fullName>
    </submittedName>
</protein>
<evidence type="ECO:0000256" key="3">
    <source>
        <dbReference type="ARBA" id="ARBA00023289"/>
    </source>
</evidence>
<dbReference type="AlphaFoldDB" id="A0A2I0AB24"/>
<keyword evidence="2" id="KW-0479">Metal-binding</keyword>
<evidence type="ECO:0000256" key="4">
    <source>
        <dbReference type="ARBA" id="ARBA00024045"/>
    </source>
</evidence>
<dbReference type="Proteomes" id="UP000236161">
    <property type="component" value="Unassembled WGS sequence"/>
</dbReference>
<reference evidence="6 7" key="1">
    <citation type="journal article" date="2017" name="Nature">
        <title>The Apostasia genome and the evolution of orchids.</title>
        <authorList>
            <person name="Zhang G.Q."/>
            <person name="Liu K.W."/>
            <person name="Li Z."/>
            <person name="Lohaus R."/>
            <person name="Hsiao Y.Y."/>
            <person name="Niu S.C."/>
            <person name="Wang J.Y."/>
            <person name="Lin Y.C."/>
            <person name="Xu Q."/>
            <person name="Chen L.J."/>
            <person name="Yoshida K."/>
            <person name="Fujiwara S."/>
            <person name="Wang Z.W."/>
            <person name="Zhang Y.Q."/>
            <person name="Mitsuda N."/>
            <person name="Wang M."/>
            <person name="Liu G.H."/>
            <person name="Pecoraro L."/>
            <person name="Huang H.X."/>
            <person name="Xiao X.J."/>
            <person name="Lin M."/>
            <person name="Wu X.Y."/>
            <person name="Wu W.L."/>
            <person name="Chen Y.Y."/>
            <person name="Chang S.B."/>
            <person name="Sakamoto S."/>
            <person name="Ohme-Takagi M."/>
            <person name="Yagi M."/>
            <person name="Zeng S.J."/>
            <person name="Shen C.Y."/>
            <person name="Yeh C.M."/>
            <person name="Luo Y.B."/>
            <person name="Tsai W.C."/>
            <person name="Van de Peer Y."/>
            <person name="Liu Z.J."/>
        </authorList>
    </citation>
    <scope>NUCLEOTIDE SEQUENCE [LARGE SCALE GENOMIC DNA]</scope>
    <source>
        <strain evidence="7">cv. Shenzhen</strain>
        <tissue evidence="6">Stem</tissue>
    </source>
</reference>
<keyword evidence="7" id="KW-1185">Reference proteome</keyword>
<dbReference type="InterPro" id="IPR036163">
    <property type="entry name" value="HMA_dom_sf"/>
</dbReference>
<feature type="compositionally biased region" description="Polar residues" evidence="5">
    <location>
        <begin position="143"/>
        <end position="159"/>
    </location>
</feature>
<sequence>MAAGEEGSESLKYQVRSSSFPYLGFEGFDPLRRMQEESEEGAAGHGGSLFYSSPLPNLGGFGGFVAGVYKTTIDSQLQKVTVTGNVDADVLIKKLLKTGKHAELWPEKKPAAQNPVAGSPGAGKKNKKKGGTANAGESEGNQEKTQLASEGDENFTSSKPAAAGDEGQKPSQGAAASGGGGKTKGKKGSANSGESVLEEAAGKQQVSPPIQLPAPAPAPAYHFPTYPTQAPAYVVSYNTVQPAASYGGAAFYPVAMHQNSYLYSGHQPAAGSYYIPAAASSPGNCDLFSEENANSCSVM</sequence>
<dbReference type="GO" id="GO:0046872">
    <property type="term" value="F:metal ion binding"/>
    <property type="evidence" value="ECO:0007669"/>
    <property type="project" value="UniProtKB-KW"/>
</dbReference>